<evidence type="ECO:0000259" key="1">
    <source>
        <dbReference type="PROSITE" id="PS50940"/>
    </source>
</evidence>
<proteinExistence type="predicted"/>
<keyword evidence="3" id="KW-1185">Reference proteome</keyword>
<dbReference type="SUPFAM" id="SSF57625">
    <property type="entry name" value="Invertebrate chitin-binding proteins"/>
    <property type="match status" value="1"/>
</dbReference>
<comment type="caution">
    <text evidence="2">The sequence shown here is derived from an EMBL/GenBank/DDBJ whole genome shotgun (WGS) entry which is preliminary data.</text>
</comment>
<dbReference type="OrthoDB" id="76388at2759"/>
<dbReference type="GO" id="GO:0005576">
    <property type="term" value="C:extracellular region"/>
    <property type="evidence" value="ECO:0007669"/>
    <property type="project" value="InterPro"/>
</dbReference>
<feature type="domain" description="Chitin-binding type-2" evidence="1">
    <location>
        <begin position="1177"/>
        <end position="1238"/>
    </location>
</feature>
<dbReference type="GO" id="GO:0008061">
    <property type="term" value="F:chitin binding"/>
    <property type="evidence" value="ECO:0007669"/>
    <property type="project" value="InterPro"/>
</dbReference>
<dbReference type="InterPro" id="IPR036508">
    <property type="entry name" value="Chitin-bd_dom_sf"/>
</dbReference>
<feature type="non-terminal residue" evidence="2">
    <location>
        <position position="1"/>
    </location>
</feature>
<dbReference type="EMBL" id="QDEB01029398">
    <property type="protein sequence ID" value="RZC40049.1"/>
    <property type="molecule type" value="Genomic_DNA"/>
</dbReference>
<protein>
    <submittedName>
        <fullName evidence="2">CBM 14 domain containing protein</fullName>
    </submittedName>
</protein>
<dbReference type="STRING" id="1661398.A0A482W5L6"/>
<dbReference type="InterPro" id="IPR002557">
    <property type="entry name" value="Chitin-bd_dom"/>
</dbReference>
<evidence type="ECO:0000313" key="3">
    <source>
        <dbReference type="Proteomes" id="UP000292052"/>
    </source>
</evidence>
<name>A0A482W5L6_ASBVE</name>
<sequence>GFGANLRLVSGGAAIGSSLVGAGQVKGAVILDQSEGFGANLHLISGGGADAGQIDSQSGRFGAKLHLVSGGTGQVKDDSSGAHLINNLAYDNSAAFGAKSQQSFSQYHGQSGVVLTGQTLAQGAEVSGYDNTKASVKYHGNTGSSFASGTSGNINIIGGGYSAVGVANSGIEITNYGDNSNTISHVTPSPISVTTVSSIPTVTSVPVPALKVASGFQSYKGGVVANIPQLQYKVRKPVSNVFYQSNLATARGGSGFVNISSNFVNTISSTPSTITVAGGYHYPKPTVAFVEEPVKTTLYQQPLVTSSVVQQNIASVQPVVISTTQTPLVVEKVQPVVTNYQKPVSFVQQHVSSVQPIVTTYQKPYQIPLIVDKVNVQPVVVSTNQTPLVVENVNVQPAVSTYNVQKEDTSFVGYDYPKPAVAFEEIPVKAGGASFSYQNLNTAHRSQNHAAAASFSYSASSTVKPVTVVEQVQPVVTTYQKPAVSTTSFVQQHVQPIVTTYQKPVIVSTTQTPLVVEKVNIQPAVSTYNVQKEDTGFVGYNYPKPAVAFEETPVQTGGASFSYQNLNAAHRSQNQAALASFSYSAPSTVKPVTVVEQIQPVVQVQPTVQVTPQVYVSSTPAPIIEQKVVEPAVVSSFSISSNSGGYQYQKPSVATYEQPAVSTYYQTPVQPAISRYNYKNVVQSVLTQGYSSPKPAVAFKEAPAVVSSFSFTAPSTVKPAVVVQKQKSVVTAKPAVVTSYSYSAPSTVKPAVIFEQPVVSHIPSSTPRPQVLVQRQPAVVSSYSYSAGSTARPAAAIDFAGYNYPKTAVSFVEESSPVVSYENREPVKEELFVAKKAYVTGSQSTSYQQQFNNAAAVQVQQKPLVVENYQAPVVSTTPLYEYKQQYSSVDSGSFDNQYKVAVSAPLPSAKVVEDYVAPISVTTSAPLDAYVVPEVGNYGIKVTTSSPIEVTPSSEYLPARARVKVTTTAPTEEYLVPEVTTPRARVRVTTPSTVYLPVKTVRPSTIVKVNDFHPLLSAKLGAQCTCVSNSLKLAKKKLKIVVEDDDDDGYVVDNNENGNVVENYQYEPQKIVQITPTPEVYIKSTPNELIEPSPTPGYAVRKRVRVRPVTSTAYPVTNAAELFVKAVTPVTVVQPTLSAEANLVPIAGGASAALQGKNFDRYGPGGWRSRNERLQGTIDCQRAGLFRHPTQCNKFYACRWDCTKNRYTLHVFNCPVHLTFDNNLGACNWPSQGPACLENTLLPSD</sequence>
<evidence type="ECO:0000313" key="2">
    <source>
        <dbReference type="EMBL" id="RZC40049.1"/>
    </source>
</evidence>
<reference evidence="2 3" key="1">
    <citation type="submission" date="2017-03" db="EMBL/GenBank/DDBJ databases">
        <title>Genome of the blue death feigning beetle - Asbolus verrucosus.</title>
        <authorList>
            <person name="Rider S.D."/>
        </authorList>
    </citation>
    <scope>NUCLEOTIDE SEQUENCE [LARGE SCALE GENOMIC DNA]</scope>
    <source>
        <strain evidence="2">Butters</strain>
        <tissue evidence="2">Head and leg muscle</tissue>
    </source>
</reference>
<dbReference type="PROSITE" id="PS50940">
    <property type="entry name" value="CHIT_BIND_II"/>
    <property type="match status" value="1"/>
</dbReference>
<dbReference type="Pfam" id="PF01607">
    <property type="entry name" value="CBM_14"/>
    <property type="match status" value="1"/>
</dbReference>
<dbReference type="AlphaFoldDB" id="A0A482W5L6"/>
<dbReference type="Proteomes" id="UP000292052">
    <property type="component" value="Unassembled WGS sequence"/>
</dbReference>
<dbReference type="SMART" id="SM00494">
    <property type="entry name" value="ChtBD2"/>
    <property type="match status" value="1"/>
</dbReference>
<dbReference type="Gene3D" id="2.170.140.10">
    <property type="entry name" value="Chitin binding domain"/>
    <property type="match status" value="1"/>
</dbReference>
<organism evidence="2 3">
    <name type="scientific">Asbolus verrucosus</name>
    <name type="common">Desert ironclad beetle</name>
    <dbReference type="NCBI Taxonomy" id="1661398"/>
    <lineage>
        <taxon>Eukaryota</taxon>
        <taxon>Metazoa</taxon>
        <taxon>Ecdysozoa</taxon>
        <taxon>Arthropoda</taxon>
        <taxon>Hexapoda</taxon>
        <taxon>Insecta</taxon>
        <taxon>Pterygota</taxon>
        <taxon>Neoptera</taxon>
        <taxon>Endopterygota</taxon>
        <taxon>Coleoptera</taxon>
        <taxon>Polyphaga</taxon>
        <taxon>Cucujiformia</taxon>
        <taxon>Tenebrionidae</taxon>
        <taxon>Pimeliinae</taxon>
        <taxon>Asbolus</taxon>
    </lineage>
</organism>
<accession>A0A482W5L6</accession>
<gene>
    <name evidence="2" type="ORF">BDFB_005828</name>
</gene>